<accession>A0ABR4CSZ1</accession>
<dbReference type="PROSITE" id="PS50004">
    <property type="entry name" value="C2"/>
    <property type="match status" value="1"/>
</dbReference>
<evidence type="ECO:0000313" key="4">
    <source>
        <dbReference type="Proteomes" id="UP001595075"/>
    </source>
</evidence>
<feature type="region of interest" description="Disordered" evidence="1">
    <location>
        <begin position="421"/>
        <end position="461"/>
    </location>
</feature>
<feature type="compositionally biased region" description="Low complexity" evidence="1">
    <location>
        <begin position="260"/>
        <end position="271"/>
    </location>
</feature>
<reference evidence="3 4" key="1">
    <citation type="journal article" date="2024" name="Commun. Biol.">
        <title>Comparative genomic analysis of thermophilic fungi reveals convergent evolutionary adaptations and gene losses.</title>
        <authorList>
            <person name="Steindorff A.S."/>
            <person name="Aguilar-Pontes M.V."/>
            <person name="Robinson A.J."/>
            <person name="Andreopoulos B."/>
            <person name="LaButti K."/>
            <person name="Kuo A."/>
            <person name="Mondo S."/>
            <person name="Riley R."/>
            <person name="Otillar R."/>
            <person name="Haridas S."/>
            <person name="Lipzen A."/>
            <person name="Grimwood J."/>
            <person name="Schmutz J."/>
            <person name="Clum A."/>
            <person name="Reid I.D."/>
            <person name="Moisan M.C."/>
            <person name="Butler G."/>
            <person name="Nguyen T.T.M."/>
            <person name="Dewar K."/>
            <person name="Conant G."/>
            <person name="Drula E."/>
            <person name="Henrissat B."/>
            <person name="Hansel C."/>
            <person name="Singer S."/>
            <person name="Hutchinson M.I."/>
            <person name="de Vries R.P."/>
            <person name="Natvig D.O."/>
            <person name="Powell A.J."/>
            <person name="Tsang A."/>
            <person name="Grigoriev I.V."/>
        </authorList>
    </citation>
    <scope>NUCLEOTIDE SEQUENCE [LARGE SCALE GENOMIC DNA]</scope>
    <source>
        <strain evidence="3 4">CBS 494.80</strain>
    </source>
</reference>
<feature type="compositionally biased region" description="Basic and acidic residues" evidence="1">
    <location>
        <begin position="29"/>
        <end position="50"/>
    </location>
</feature>
<comment type="caution">
    <text evidence="3">The sequence shown here is derived from an EMBL/GenBank/DDBJ whole genome shotgun (WGS) entry which is preliminary data.</text>
</comment>
<feature type="compositionally biased region" description="Acidic residues" evidence="1">
    <location>
        <begin position="522"/>
        <end position="533"/>
    </location>
</feature>
<dbReference type="PANTHER" id="PTHR47800:SF5">
    <property type="entry name" value="FER-1-LIKE PROTEIN 6"/>
    <property type="match status" value="1"/>
</dbReference>
<feature type="region of interest" description="Disordered" evidence="1">
    <location>
        <begin position="1"/>
        <end position="50"/>
    </location>
</feature>
<feature type="region of interest" description="Disordered" evidence="1">
    <location>
        <begin position="502"/>
        <end position="591"/>
    </location>
</feature>
<name>A0ABR4CSZ1_9HELO</name>
<feature type="compositionally biased region" description="Polar residues" evidence="1">
    <location>
        <begin position="10"/>
        <end position="27"/>
    </location>
</feature>
<evidence type="ECO:0000313" key="3">
    <source>
        <dbReference type="EMBL" id="KAL2072473.1"/>
    </source>
</evidence>
<dbReference type="SUPFAM" id="SSF49562">
    <property type="entry name" value="C2 domain (Calcium/lipid-binding domain, CaLB)"/>
    <property type="match status" value="1"/>
</dbReference>
<feature type="compositionally biased region" description="Basic and acidic residues" evidence="1">
    <location>
        <begin position="571"/>
        <end position="591"/>
    </location>
</feature>
<dbReference type="PANTHER" id="PTHR47800">
    <property type="entry name" value="C2 DOMAIN-CONTAINING PROTEIN"/>
    <property type="match status" value="1"/>
</dbReference>
<dbReference type="Proteomes" id="UP001595075">
    <property type="component" value="Unassembled WGS sequence"/>
</dbReference>
<feature type="compositionally biased region" description="Polar residues" evidence="1">
    <location>
        <begin position="424"/>
        <end position="435"/>
    </location>
</feature>
<dbReference type="InterPro" id="IPR000008">
    <property type="entry name" value="C2_dom"/>
</dbReference>
<feature type="region of interest" description="Disordered" evidence="1">
    <location>
        <begin position="256"/>
        <end position="278"/>
    </location>
</feature>
<feature type="domain" description="C2" evidence="2">
    <location>
        <begin position="60"/>
        <end position="188"/>
    </location>
</feature>
<proteinExistence type="predicted"/>
<evidence type="ECO:0000256" key="1">
    <source>
        <dbReference type="SAM" id="MobiDB-lite"/>
    </source>
</evidence>
<dbReference type="Gene3D" id="2.60.40.150">
    <property type="entry name" value="C2 domain"/>
    <property type="match status" value="1"/>
</dbReference>
<feature type="compositionally biased region" description="Basic and acidic residues" evidence="1">
    <location>
        <begin position="545"/>
        <end position="558"/>
    </location>
</feature>
<dbReference type="Pfam" id="PF00168">
    <property type="entry name" value="C2"/>
    <property type="match status" value="1"/>
</dbReference>
<dbReference type="InterPro" id="IPR035892">
    <property type="entry name" value="C2_domain_sf"/>
</dbReference>
<organism evidence="3 4">
    <name type="scientific">Oculimacula yallundae</name>
    <dbReference type="NCBI Taxonomy" id="86028"/>
    <lineage>
        <taxon>Eukaryota</taxon>
        <taxon>Fungi</taxon>
        <taxon>Dikarya</taxon>
        <taxon>Ascomycota</taxon>
        <taxon>Pezizomycotina</taxon>
        <taxon>Leotiomycetes</taxon>
        <taxon>Helotiales</taxon>
        <taxon>Ploettnerulaceae</taxon>
        <taxon>Oculimacula</taxon>
    </lineage>
</organism>
<dbReference type="EMBL" id="JAZHXI010000004">
    <property type="protein sequence ID" value="KAL2072473.1"/>
    <property type="molecule type" value="Genomic_DNA"/>
</dbReference>
<evidence type="ECO:0000259" key="2">
    <source>
        <dbReference type="PROSITE" id="PS50004"/>
    </source>
</evidence>
<dbReference type="SMART" id="SM00239">
    <property type="entry name" value="C2"/>
    <property type="match status" value="1"/>
</dbReference>
<protein>
    <recommendedName>
        <fullName evidence="2">C2 domain-containing protein</fullName>
    </recommendedName>
</protein>
<keyword evidence="4" id="KW-1185">Reference proteome</keyword>
<gene>
    <name evidence="3" type="ORF">VTL71DRAFT_11816</name>
</gene>
<sequence length="591" mass="66809">MSDEKDDTPLNGQTHSADSHQQQNGNGDNAKDPEKQQEHQHKLKDKMTRQQEKLRMKNNPPGGFDATPIPSAPDGYTIKFTFHRAKNLPVSDLNSRSSDPYIHATLTSALAKRHKEDPDMIIRTPTVHKNTDPVWDTEWIVAGIPSSGFRLKCRLYDEDANDHDDRLGNVTVFVNRIGPDWQGINDECFDIKKRMASKRAYLIRSCAVLLSNIKMSGNLWLSAELLGESEKPHGRMYTVGLTSWVKHYSPMIGRIAGTKAPGSSQGQSEASSESKPKTEKYDFQANQYQLEGPVPAELYHRFVEFKPFVKGMFSKAGLRGRVLNHALHHQHSSVYNFSNTTEYGTVKPKSEEAALQFLKMVHFDEGGRIFTYVLTLDGLLRFTETGKEFGIDLLSKHTMHSDVNIYIACSGEFFVRRLQHPEKSATSPEQETHPNTDLPGGPPDSASPKDPRSYELVIDNDSGTYRPKGSILPKLREFLELQFPGLHILTKECTDDTLTKMKEEQRERKKKEGKQIDMVQNSDDEISSSDEEALDRHEKKSRRQRALDAVEDPKKAAKEIMPAGKGRKGRKERERRETEGDRPERAAGDGL</sequence>